<evidence type="ECO:0000256" key="7">
    <source>
        <dbReference type="SAM" id="Phobius"/>
    </source>
</evidence>
<feature type="transmembrane region" description="Helical" evidence="7">
    <location>
        <begin position="115"/>
        <end position="134"/>
    </location>
</feature>
<dbReference type="PANTHER" id="PTHR23501:SF109">
    <property type="entry name" value="MAJOR FACILITATOR SUPERFAMILY (MFS) PROFILE DOMAIN-CONTAINING PROTEIN-RELATED"/>
    <property type="match status" value="1"/>
</dbReference>
<evidence type="ECO:0000256" key="6">
    <source>
        <dbReference type="SAM" id="MobiDB-lite"/>
    </source>
</evidence>
<reference evidence="9" key="1">
    <citation type="submission" date="2022-10" db="EMBL/GenBank/DDBJ databases">
        <title>Culturing micro-colonial fungi from biological soil crusts in the Mojave desert and describing Neophaeococcomyces mojavensis, and introducing the new genera and species Taxawa tesnikishii.</title>
        <authorList>
            <person name="Kurbessoian T."/>
            <person name="Stajich J.E."/>
        </authorList>
    </citation>
    <scope>NUCLEOTIDE SEQUENCE</scope>
    <source>
        <strain evidence="9">TK_41</strain>
    </source>
</reference>
<evidence type="ECO:0000259" key="8">
    <source>
        <dbReference type="PROSITE" id="PS50850"/>
    </source>
</evidence>
<feature type="transmembrane region" description="Helical" evidence="7">
    <location>
        <begin position="317"/>
        <end position="339"/>
    </location>
</feature>
<evidence type="ECO:0000256" key="4">
    <source>
        <dbReference type="ARBA" id="ARBA00022989"/>
    </source>
</evidence>
<feature type="transmembrane region" description="Helical" evidence="7">
    <location>
        <begin position="359"/>
        <end position="379"/>
    </location>
</feature>
<dbReference type="Proteomes" id="UP001172673">
    <property type="component" value="Unassembled WGS sequence"/>
</dbReference>
<keyword evidence="10" id="KW-1185">Reference proteome</keyword>
<dbReference type="GO" id="GO:0022857">
    <property type="term" value="F:transmembrane transporter activity"/>
    <property type="evidence" value="ECO:0007669"/>
    <property type="project" value="InterPro"/>
</dbReference>
<dbReference type="InterPro" id="IPR020846">
    <property type="entry name" value="MFS_dom"/>
</dbReference>
<evidence type="ECO:0000313" key="9">
    <source>
        <dbReference type="EMBL" id="KAJ9602701.1"/>
    </source>
</evidence>
<feature type="transmembrane region" description="Helical" evidence="7">
    <location>
        <begin position="206"/>
        <end position="225"/>
    </location>
</feature>
<feature type="transmembrane region" description="Helical" evidence="7">
    <location>
        <begin position="451"/>
        <end position="470"/>
    </location>
</feature>
<keyword evidence="5 7" id="KW-0472">Membrane</keyword>
<feature type="transmembrane region" description="Helical" evidence="7">
    <location>
        <begin position="48"/>
        <end position="68"/>
    </location>
</feature>
<dbReference type="AlphaFoldDB" id="A0AA38WX10"/>
<feature type="transmembrane region" description="Helical" evidence="7">
    <location>
        <begin position="88"/>
        <end position="108"/>
    </location>
</feature>
<dbReference type="PANTHER" id="PTHR23501">
    <property type="entry name" value="MAJOR FACILITATOR SUPERFAMILY"/>
    <property type="match status" value="1"/>
</dbReference>
<gene>
    <name evidence="9" type="ORF">H2200_012895</name>
</gene>
<feature type="region of interest" description="Disordered" evidence="6">
    <location>
        <begin position="1"/>
        <end position="36"/>
    </location>
</feature>
<feature type="transmembrane region" description="Helical" evidence="7">
    <location>
        <begin position="246"/>
        <end position="267"/>
    </location>
</feature>
<name>A0AA38WX10_9EURO</name>
<evidence type="ECO:0000313" key="10">
    <source>
        <dbReference type="Proteomes" id="UP001172673"/>
    </source>
</evidence>
<feature type="transmembrane region" description="Helical" evidence="7">
    <location>
        <begin position="279"/>
        <end position="296"/>
    </location>
</feature>
<evidence type="ECO:0000256" key="3">
    <source>
        <dbReference type="ARBA" id="ARBA00022692"/>
    </source>
</evidence>
<proteinExistence type="predicted"/>
<dbReference type="SUPFAM" id="SSF103473">
    <property type="entry name" value="MFS general substrate transporter"/>
    <property type="match status" value="1"/>
</dbReference>
<feature type="compositionally biased region" description="Basic and acidic residues" evidence="6">
    <location>
        <begin position="15"/>
        <end position="36"/>
    </location>
</feature>
<dbReference type="EMBL" id="JAPDRK010000025">
    <property type="protein sequence ID" value="KAJ9602701.1"/>
    <property type="molecule type" value="Genomic_DNA"/>
</dbReference>
<dbReference type="GO" id="GO:0005886">
    <property type="term" value="C:plasma membrane"/>
    <property type="evidence" value="ECO:0007669"/>
    <property type="project" value="TreeGrafter"/>
</dbReference>
<dbReference type="Pfam" id="PF06609">
    <property type="entry name" value="TRI12"/>
    <property type="match status" value="1"/>
</dbReference>
<dbReference type="Gene3D" id="1.20.1250.20">
    <property type="entry name" value="MFS general substrate transporter like domains"/>
    <property type="match status" value="1"/>
</dbReference>
<feature type="transmembrane region" description="Helical" evidence="7">
    <location>
        <begin position="413"/>
        <end position="439"/>
    </location>
</feature>
<evidence type="ECO:0000256" key="1">
    <source>
        <dbReference type="ARBA" id="ARBA00004141"/>
    </source>
</evidence>
<feature type="domain" description="Major facilitator superfamily (MFS) profile" evidence="8">
    <location>
        <begin position="49"/>
        <end position="509"/>
    </location>
</feature>
<keyword evidence="4 7" id="KW-1133">Transmembrane helix</keyword>
<keyword evidence="2" id="KW-0813">Transport</keyword>
<dbReference type="PROSITE" id="PS50850">
    <property type="entry name" value="MFS"/>
    <property type="match status" value="1"/>
</dbReference>
<protein>
    <recommendedName>
        <fullName evidence="8">Major facilitator superfamily (MFS) profile domain-containing protein</fullName>
    </recommendedName>
</protein>
<sequence>MATDSPKMVEGQVKQVEDVGHLESSPEKFPDTTTEGVREEDEKISWRLALAFAALVFQVICYETTLLIPSTILSYIEADLGPDPSYTWIANSWSLCAAVIVSIAGRLGDIFGRRYFMLCGSAISFIGAIVGATGKSIPQMIVSGILFGIASGIQETYYACLMELVPYKKRTFFIGLGCICGLPALMSPLIAYAIMNHSNLSWRACYWYMCAVAAVAFLLLFFLYHPPNFENKYHGREHKLELAKEIDYIGLFLFTSAGVLFLVGLNFGGRRYPWKSTETLIPLTVGLALWVAFGVWENWTKSKLPLMPPRLFRNIRSFVVVLVVSFVSGMFYYSLPVLWPIETAQLFVSANDTILRGTYATITNLGTWVAGISLVLVFSRLDHERWQIVFCIIMQLALTGSLASVGVDDKAQAIATVFILSCFVNQPLFMSFSIISLALENQADIGVATGILSTIRLMGGAIGVAIYTTILSNTYATRLVQNVKDVVVVTGFSESETYLLIEAAAKNTATAYQKVPDINDEVIKLCELAVKKGYAHATSVVWLSAVGFGGFALVCACFIRSTPKSQKTTTRAVKLQNEKSSLNDAEE</sequence>
<evidence type="ECO:0000256" key="5">
    <source>
        <dbReference type="ARBA" id="ARBA00023136"/>
    </source>
</evidence>
<dbReference type="InterPro" id="IPR036259">
    <property type="entry name" value="MFS_trans_sf"/>
</dbReference>
<feature type="transmembrane region" description="Helical" evidence="7">
    <location>
        <begin position="540"/>
        <end position="559"/>
    </location>
</feature>
<comment type="subcellular location">
    <subcellularLocation>
        <location evidence="1">Membrane</location>
        <topology evidence="1">Multi-pass membrane protein</topology>
    </subcellularLocation>
</comment>
<feature type="transmembrane region" description="Helical" evidence="7">
    <location>
        <begin position="172"/>
        <end position="194"/>
    </location>
</feature>
<organism evidence="9 10">
    <name type="scientific">Cladophialophora chaetospira</name>
    <dbReference type="NCBI Taxonomy" id="386627"/>
    <lineage>
        <taxon>Eukaryota</taxon>
        <taxon>Fungi</taxon>
        <taxon>Dikarya</taxon>
        <taxon>Ascomycota</taxon>
        <taxon>Pezizomycotina</taxon>
        <taxon>Eurotiomycetes</taxon>
        <taxon>Chaetothyriomycetidae</taxon>
        <taxon>Chaetothyriales</taxon>
        <taxon>Herpotrichiellaceae</taxon>
        <taxon>Cladophialophora</taxon>
    </lineage>
</organism>
<accession>A0AA38WX10</accession>
<dbReference type="InterPro" id="IPR010573">
    <property type="entry name" value="MFS_Str1/Tri12-like"/>
</dbReference>
<evidence type="ECO:0000256" key="2">
    <source>
        <dbReference type="ARBA" id="ARBA00022448"/>
    </source>
</evidence>
<keyword evidence="3 7" id="KW-0812">Transmembrane</keyword>
<feature type="transmembrane region" description="Helical" evidence="7">
    <location>
        <begin position="140"/>
        <end position="160"/>
    </location>
</feature>
<comment type="caution">
    <text evidence="9">The sequence shown here is derived from an EMBL/GenBank/DDBJ whole genome shotgun (WGS) entry which is preliminary data.</text>
</comment>
<feature type="transmembrane region" description="Helical" evidence="7">
    <location>
        <begin position="386"/>
        <end position="407"/>
    </location>
</feature>